<reference evidence="2" key="1">
    <citation type="journal article" date="2012" name="Stand. Genomic Sci.">
        <title>Permanent draft genome sequence of the gliding predator Saprospira grandis strain Sa g1 (= HR1).</title>
        <authorList>
            <person name="Mavromatis K."/>
            <person name="Chertkov O."/>
            <person name="Lapidus A."/>
            <person name="Nolan M."/>
            <person name="Lucas S."/>
            <person name="Tice H."/>
            <person name="Del Rio T.G."/>
            <person name="Cheng J.F."/>
            <person name="Han C."/>
            <person name="Tapia R."/>
            <person name="Bruce D."/>
            <person name="Goodwin L.A."/>
            <person name="Pitluck S."/>
            <person name="Huntemann M."/>
            <person name="Liolios K."/>
            <person name="Pagani I."/>
            <person name="Ivanova N."/>
            <person name="Mikhailova N."/>
            <person name="Pati A."/>
            <person name="Chen A."/>
            <person name="Palaniappan K."/>
            <person name="Land M."/>
            <person name="Brambilla E.M."/>
            <person name="Rohde M."/>
            <person name="Spring S."/>
            <person name="Goker M."/>
            <person name="Detter J.C."/>
            <person name="Bristow J."/>
            <person name="Eisen J.A."/>
            <person name="Markowitz V."/>
            <person name="Hugenholtz P."/>
            <person name="Kyrpides N.C."/>
            <person name="Klenk H.P."/>
            <person name="Woyke T."/>
        </authorList>
    </citation>
    <scope>NUCLEOTIDE SEQUENCE [LARGE SCALE GENOMIC DNA]</scope>
    <source>
        <strain evidence="2">DSM 2844</strain>
    </source>
</reference>
<dbReference type="RefSeq" id="WP_002656699.1">
    <property type="nucleotide sequence ID" value="NZ_JH719942.1"/>
</dbReference>
<gene>
    <name evidence="1" type="ORF">SapgrDRAFT_0293</name>
</gene>
<evidence type="ECO:0000313" key="1">
    <source>
        <dbReference type="EMBL" id="EJF52043.1"/>
    </source>
</evidence>
<protein>
    <submittedName>
        <fullName evidence="1">Uncharacterized protein</fullName>
    </submittedName>
</protein>
<sequence>MNKKTYQTDYTPPNLEEDTAFLANSKSLAFKLVDFWKWNQSNLIENRTRGILAEFIVKMALDINSPSRLEWDAYDFETQTEKGKVKIEVKSAAYIQAWAQKKLSSISFGIAPTKELLQDGNYSETYKRQAAIYIFCLLDHKDQATINPLDMDQWCFYLAPTSLLDKELGPQKSLSLARLKKLGLKAIKYSDLKICFEAVVGGEVVWESPNSVCYLGVFGGERFSFWGIFF</sequence>
<proteinExistence type="predicted"/>
<organism evidence="1 2">
    <name type="scientific">Saprospira grandis DSM 2844</name>
    <dbReference type="NCBI Taxonomy" id="694433"/>
    <lineage>
        <taxon>Bacteria</taxon>
        <taxon>Pseudomonadati</taxon>
        <taxon>Bacteroidota</taxon>
        <taxon>Saprospiria</taxon>
        <taxon>Saprospirales</taxon>
        <taxon>Saprospiraceae</taxon>
        <taxon>Saprospira</taxon>
    </lineage>
</organism>
<dbReference type="HOGENOM" id="CLU_105076_0_0_10"/>
<accession>J1I1A4</accession>
<name>J1I1A4_9BACT</name>
<evidence type="ECO:0000313" key="2">
    <source>
        <dbReference type="Proteomes" id="UP000005113"/>
    </source>
</evidence>
<dbReference type="EMBL" id="JH719942">
    <property type="protein sequence ID" value="EJF52043.1"/>
    <property type="molecule type" value="Genomic_DNA"/>
</dbReference>
<dbReference type="AlphaFoldDB" id="J1I1A4"/>
<dbReference type="Proteomes" id="UP000005113">
    <property type="component" value="Unassembled WGS sequence"/>
</dbReference>